<dbReference type="Proteomes" id="UP000283128">
    <property type="component" value="Unassembled WGS sequence"/>
</dbReference>
<proteinExistence type="predicted"/>
<dbReference type="AlphaFoldDB" id="A0A3S2V7J7"/>
<dbReference type="Pfam" id="PF10901">
    <property type="entry name" value="DUF2690"/>
    <property type="match status" value="1"/>
</dbReference>
<keyword evidence="2" id="KW-1185">Reference proteome</keyword>
<name>A0A3S2V7J7_9ACTN</name>
<gene>
    <name evidence="1" type="ORF">EOT10_37045</name>
</gene>
<comment type="caution">
    <text evidence="1">The sequence shown here is derived from an EMBL/GenBank/DDBJ whole genome shotgun (WGS) entry which is preliminary data.</text>
</comment>
<protein>
    <submittedName>
        <fullName evidence="1">DUF2690 domain-containing protein</fullName>
    </submittedName>
</protein>
<accession>A0A3S2V7J7</accession>
<organism evidence="1 2">
    <name type="scientific">Streptomyces antnestii</name>
    <dbReference type="NCBI Taxonomy" id="2494256"/>
    <lineage>
        <taxon>Bacteria</taxon>
        <taxon>Bacillati</taxon>
        <taxon>Actinomycetota</taxon>
        <taxon>Actinomycetes</taxon>
        <taxon>Kitasatosporales</taxon>
        <taxon>Streptomycetaceae</taxon>
        <taxon>Streptomyces</taxon>
    </lineage>
</organism>
<evidence type="ECO:0000313" key="1">
    <source>
        <dbReference type="EMBL" id="RVU16274.1"/>
    </source>
</evidence>
<reference evidence="1 2" key="1">
    <citation type="submission" date="2019-01" db="EMBL/GenBank/DDBJ databases">
        <title>Genome sequences of Streptomyces and Rhizobium isolates collected from root and soil.</title>
        <authorList>
            <person name="Chhettri S."/>
            <person name="Sevigny J.L."/>
            <person name="Sen A."/>
            <person name="Ennis N."/>
            <person name="Tisa L."/>
        </authorList>
    </citation>
    <scope>NUCLEOTIDE SEQUENCE [LARGE SCALE GENOMIC DNA]</scope>
    <source>
        <strain evidence="1 2">San01</strain>
    </source>
</reference>
<dbReference type="OrthoDB" id="4297125at2"/>
<dbReference type="InterPro" id="IPR021224">
    <property type="entry name" value="DUF2690"/>
</dbReference>
<dbReference type="EMBL" id="RZYA01000028">
    <property type="protein sequence ID" value="RVU16274.1"/>
    <property type="molecule type" value="Genomic_DNA"/>
</dbReference>
<sequence>MNLNATRCASPQRTKGVSLATHRLPRLLAGTLAVLALGVAVPAEASVQAVAAPACKGASCNGKNPNATGCAKDAVTPAGAVAQSAGGGPAVQMRYSKKCNAVWARFESAANSNWRGKLEVRNGNPYVFNASPNYAAYTTMVNASLTTRPCVEHYDGIGGSWACTKKWY</sequence>
<evidence type="ECO:0000313" key="2">
    <source>
        <dbReference type="Proteomes" id="UP000283128"/>
    </source>
</evidence>